<dbReference type="Gene3D" id="3.40.50.1820">
    <property type="entry name" value="alpha/beta hydrolase"/>
    <property type="match status" value="1"/>
</dbReference>
<dbReference type="AlphaFoldDB" id="A0AB73B968"/>
<dbReference type="SUPFAM" id="SSF53474">
    <property type="entry name" value="alpha/beta-Hydrolases"/>
    <property type="match status" value="1"/>
</dbReference>
<gene>
    <name evidence="2" type="ORF">CFL01nite_20430</name>
</gene>
<feature type="region of interest" description="Disordered" evidence="1">
    <location>
        <begin position="1"/>
        <end position="21"/>
    </location>
</feature>
<dbReference type="RefSeq" id="WP_075730196.1">
    <property type="nucleotide sequence ID" value="NZ_BJNB01000039.1"/>
</dbReference>
<accession>A0AB73B968</accession>
<evidence type="ECO:0000313" key="3">
    <source>
        <dbReference type="Proteomes" id="UP000315353"/>
    </source>
</evidence>
<sequence length="248" mass="26870">MPESQATDNESSEQENKERPSVLREFTALGQTSTYRIFTEGVDFSKPVGVVMRLHGDGDNETTQPEGVLSDIAAVAADHNMILVAPRSPDTAFGAVWWQELDIHVAWLKQLVQEVILRIKGVDPKDIWWMGYSGGSEILGYGILPFGGELVTGGALMMAGGGAPERLPEGSPLSQSPADLPLSWVVGTLDDGSTSPDGFNAIQAARSGEEFYRDLGFDQTSLEFIPGIDHYGLPQAESLDEFLDAKRD</sequence>
<evidence type="ECO:0000313" key="2">
    <source>
        <dbReference type="EMBL" id="GEB98548.1"/>
    </source>
</evidence>
<evidence type="ECO:0008006" key="4">
    <source>
        <dbReference type="Google" id="ProtNLM"/>
    </source>
</evidence>
<proteinExistence type="predicted"/>
<dbReference type="EMBL" id="BJNB01000039">
    <property type="protein sequence ID" value="GEB98548.1"/>
    <property type="molecule type" value="Genomic_DNA"/>
</dbReference>
<dbReference type="GeneID" id="82880792"/>
<dbReference type="Proteomes" id="UP000315353">
    <property type="component" value="Unassembled WGS sequence"/>
</dbReference>
<comment type="caution">
    <text evidence="2">The sequence shown here is derived from an EMBL/GenBank/DDBJ whole genome shotgun (WGS) entry which is preliminary data.</text>
</comment>
<organism evidence="2 3">
    <name type="scientific">Corynebacterium flavescens</name>
    <dbReference type="NCBI Taxonomy" id="28028"/>
    <lineage>
        <taxon>Bacteria</taxon>
        <taxon>Bacillati</taxon>
        <taxon>Actinomycetota</taxon>
        <taxon>Actinomycetes</taxon>
        <taxon>Mycobacteriales</taxon>
        <taxon>Corynebacteriaceae</taxon>
        <taxon>Corynebacterium</taxon>
    </lineage>
</organism>
<protein>
    <recommendedName>
        <fullName evidence="4">Phospholipase</fullName>
    </recommendedName>
</protein>
<name>A0AB73B968_CORFL</name>
<dbReference type="InterPro" id="IPR029058">
    <property type="entry name" value="AB_hydrolase_fold"/>
</dbReference>
<evidence type="ECO:0000256" key="1">
    <source>
        <dbReference type="SAM" id="MobiDB-lite"/>
    </source>
</evidence>
<reference evidence="2 3" key="1">
    <citation type="submission" date="2019-06" db="EMBL/GenBank/DDBJ databases">
        <title>Whole genome shotgun sequence of Corynebacterium flavescens NBRC 14136.</title>
        <authorList>
            <person name="Hosoyama A."/>
            <person name="Uohara A."/>
            <person name="Ohji S."/>
            <person name="Ichikawa N."/>
        </authorList>
    </citation>
    <scope>NUCLEOTIDE SEQUENCE [LARGE SCALE GENOMIC DNA]</scope>
    <source>
        <strain evidence="2 3">NBRC 14136</strain>
    </source>
</reference>